<sequence length="353" mass="36542">MGAFEDQTGKVSARVFKEDLLPRCGAPRPEVIQGPSFGVDTSVIDLGNGLALAVSSDPLSLIPSLGLEVSAWLSVHLLANDMSTTGFPPQYAQFVLNLPARLSRTDFNAYWGFVDRLCKAHGIAITGGHTGQSGDQESTLAGGGTMFLTAPRDSILTSNGARAGDAIVVTKSAALSSTALLAMAFPETVKDRAGVEVQQKAAENFWKLSVLEESRIAAATLTANLDLHGMHDVTEGGVLGALDEMAQAAGLGFAVNPALIPVEPEARAVAEVFGIDPLFAVGAGSMLIAVAPAAEAALGNALAAAGIPATAVGHFTEAADKTLLANGRRKAFAFDGKDPYWAAFYQAYAAGWK</sequence>
<protein>
    <submittedName>
        <fullName evidence="4">AIR synthase</fullName>
    </submittedName>
</protein>
<dbReference type="Pfam" id="PF02769">
    <property type="entry name" value="AIRS_C"/>
    <property type="match status" value="1"/>
</dbReference>
<dbReference type="PIRSF" id="PIRSF005644">
    <property type="entry name" value="Hdrgns_mtr_HypE"/>
    <property type="match status" value="1"/>
</dbReference>
<dbReference type="Gene3D" id="3.30.1330.10">
    <property type="entry name" value="PurM-like, N-terminal domain"/>
    <property type="match status" value="1"/>
</dbReference>
<gene>
    <name evidence="4" type="ORF">E4021_16115</name>
</gene>
<dbReference type="OrthoDB" id="9801934at2"/>
<accession>A0A4S4N8S5</accession>
<name>A0A4S4N8S5_9BACT</name>
<dbReference type="AlphaFoldDB" id="A0A4S4N8S5"/>
<dbReference type="EMBL" id="SRSF01000011">
    <property type="protein sequence ID" value="THH35612.1"/>
    <property type="molecule type" value="Genomic_DNA"/>
</dbReference>
<evidence type="ECO:0000259" key="3">
    <source>
        <dbReference type="Pfam" id="PF02769"/>
    </source>
</evidence>
<dbReference type="GO" id="GO:0051604">
    <property type="term" value="P:protein maturation"/>
    <property type="evidence" value="ECO:0007669"/>
    <property type="project" value="TreeGrafter"/>
</dbReference>
<feature type="domain" description="PurM-like N-terminal" evidence="2">
    <location>
        <begin position="40"/>
        <end position="142"/>
    </location>
</feature>
<reference evidence="4 5" key="1">
    <citation type="submission" date="2019-04" db="EMBL/GenBank/DDBJ databases">
        <title>Lewinella litorea sp. nov., isolated from a marine sand.</title>
        <authorList>
            <person name="Yoon J.-H."/>
        </authorList>
    </citation>
    <scope>NUCLEOTIDE SEQUENCE [LARGE SCALE GENOMIC DNA]</scope>
    <source>
        <strain evidence="4 5">HSMS-39</strain>
    </source>
</reference>
<dbReference type="InterPro" id="IPR016188">
    <property type="entry name" value="PurM-like_N"/>
</dbReference>
<feature type="domain" description="PurM-like C-terminal" evidence="3">
    <location>
        <begin position="162"/>
        <end position="322"/>
    </location>
</feature>
<dbReference type="SUPFAM" id="SSF56042">
    <property type="entry name" value="PurM C-terminal domain-like"/>
    <property type="match status" value="1"/>
</dbReference>
<evidence type="ECO:0000256" key="1">
    <source>
        <dbReference type="ARBA" id="ARBA00006243"/>
    </source>
</evidence>
<comment type="similarity">
    <text evidence="1">Belongs to the HypE family.</text>
</comment>
<dbReference type="Pfam" id="PF00586">
    <property type="entry name" value="AIRS"/>
    <property type="match status" value="1"/>
</dbReference>
<dbReference type="InterPro" id="IPR036921">
    <property type="entry name" value="PurM-like_N_sf"/>
</dbReference>
<dbReference type="Gene3D" id="3.90.650.10">
    <property type="entry name" value="PurM-like C-terminal domain"/>
    <property type="match status" value="1"/>
</dbReference>
<dbReference type="RefSeq" id="WP_136460410.1">
    <property type="nucleotide sequence ID" value="NZ_SRSF01000011.1"/>
</dbReference>
<dbReference type="InterPro" id="IPR010918">
    <property type="entry name" value="PurM-like_C_dom"/>
</dbReference>
<evidence type="ECO:0000259" key="2">
    <source>
        <dbReference type="Pfam" id="PF00586"/>
    </source>
</evidence>
<proteinExistence type="inferred from homology"/>
<organism evidence="4 5">
    <name type="scientific">Neolewinella litorea</name>
    <dbReference type="NCBI Taxonomy" id="2562452"/>
    <lineage>
        <taxon>Bacteria</taxon>
        <taxon>Pseudomonadati</taxon>
        <taxon>Bacteroidota</taxon>
        <taxon>Saprospiria</taxon>
        <taxon>Saprospirales</taxon>
        <taxon>Lewinellaceae</taxon>
        <taxon>Neolewinella</taxon>
    </lineage>
</organism>
<comment type="caution">
    <text evidence="4">The sequence shown here is derived from an EMBL/GenBank/DDBJ whole genome shotgun (WGS) entry which is preliminary data.</text>
</comment>
<dbReference type="PANTHER" id="PTHR30303:SF4">
    <property type="entry name" value="HYDROGENASE EXPRESSION_FORMATION PROTEIN HYPE"/>
    <property type="match status" value="1"/>
</dbReference>
<dbReference type="InterPro" id="IPR011854">
    <property type="entry name" value="HypE"/>
</dbReference>
<dbReference type="PANTHER" id="PTHR30303">
    <property type="entry name" value="HYDROGENASE ISOENZYMES FORMATION PROTEIN HYPE"/>
    <property type="match status" value="1"/>
</dbReference>
<dbReference type="Proteomes" id="UP000308528">
    <property type="component" value="Unassembled WGS sequence"/>
</dbReference>
<keyword evidence="5" id="KW-1185">Reference proteome</keyword>
<evidence type="ECO:0000313" key="5">
    <source>
        <dbReference type="Proteomes" id="UP000308528"/>
    </source>
</evidence>
<dbReference type="InterPro" id="IPR036676">
    <property type="entry name" value="PurM-like_C_sf"/>
</dbReference>
<evidence type="ECO:0000313" key="4">
    <source>
        <dbReference type="EMBL" id="THH35612.1"/>
    </source>
</evidence>
<dbReference type="SUPFAM" id="SSF55326">
    <property type="entry name" value="PurM N-terminal domain-like"/>
    <property type="match status" value="1"/>
</dbReference>